<dbReference type="InterPro" id="IPR035940">
    <property type="entry name" value="CAP_sf"/>
</dbReference>
<gene>
    <name evidence="3" type="ORF">N7Z68_06835</name>
</gene>
<dbReference type="Gene3D" id="3.40.33.10">
    <property type="entry name" value="CAP"/>
    <property type="match status" value="1"/>
</dbReference>
<dbReference type="Proteomes" id="UP001148125">
    <property type="component" value="Unassembled WGS sequence"/>
</dbReference>
<dbReference type="CDD" id="cd05379">
    <property type="entry name" value="CAP_bacterial"/>
    <property type="match status" value="1"/>
</dbReference>
<accession>A0ABT5VCA8</accession>
<protein>
    <submittedName>
        <fullName evidence="3">CAP domain-containing protein</fullName>
    </submittedName>
</protein>
<name>A0ABT5VCA8_9BACI</name>
<keyword evidence="4" id="KW-1185">Reference proteome</keyword>
<dbReference type="Pfam" id="PF00188">
    <property type="entry name" value="CAP"/>
    <property type="match status" value="1"/>
</dbReference>
<sequence length="365" mass="41645">MKRLGCGLFIFLGVLIIILFEYFPDEFSAMLAKVNVPAPTIEDREETGHDQISSDVEVEEEPGFPLSLNEGLHDLIGESSSVIETQFGSPERIDATSYGYDWWVYNDNSEGYLQVGVETDEVVTIFAMDVGEVSKPFVTGTAYDQIALEHPFSENVSLNKGAGSFRFELTEAELLSRPLIQVDEDTWIQLYFDTFTSKLSSVRYLSGDILLKQRPYSVTYRGELPQELELSTEEWREIEAGAELQILDITNVIRTRHNLAVLKWDHEVSKVAYGHSKDMYENQYFSHTSPTYGELKDRLEREGVSFYFAGENIAAQYVDSIEAVEGWLNSEGHRVNLLNEEFTHLGVGVFERYYTQNFMTPWAIH</sequence>
<evidence type="ECO:0000313" key="3">
    <source>
        <dbReference type="EMBL" id="MDE5413096.1"/>
    </source>
</evidence>
<dbReference type="InterPro" id="IPR014044">
    <property type="entry name" value="CAP_dom"/>
</dbReference>
<organism evidence="3 4">
    <name type="scientific">Alkalihalobacterium chitinilyticum</name>
    <dbReference type="NCBI Taxonomy" id="2980103"/>
    <lineage>
        <taxon>Bacteria</taxon>
        <taxon>Bacillati</taxon>
        <taxon>Bacillota</taxon>
        <taxon>Bacilli</taxon>
        <taxon>Bacillales</taxon>
        <taxon>Bacillaceae</taxon>
        <taxon>Alkalihalobacterium</taxon>
    </lineage>
</organism>
<evidence type="ECO:0000313" key="4">
    <source>
        <dbReference type="Proteomes" id="UP001148125"/>
    </source>
</evidence>
<dbReference type="PANTHER" id="PTHR31157">
    <property type="entry name" value="SCP DOMAIN-CONTAINING PROTEIN"/>
    <property type="match status" value="1"/>
</dbReference>
<evidence type="ECO:0000259" key="2">
    <source>
        <dbReference type="Pfam" id="PF14504"/>
    </source>
</evidence>
<dbReference type="SUPFAM" id="SSF55797">
    <property type="entry name" value="PR-1-like"/>
    <property type="match status" value="1"/>
</dbReference>
<proteinExistence type="predicted"/>
<dbReference type="PANTHER" id="PTHR31157:SF26">
    <property type="entry name" value="SCP-LIKE EXTRACELLULAR PROTEIN"/>
    <property type="match status" value="1"/>
</dbReference>
<evidence type="ECO:0000259" key="1">
    <source>
        <dbReference type="Pfam" id="PF00188"/>
    </source>
</evidence>
<dbReference type="RefSeq" id="WP_275117712.1">
    <property type="nucleotide sequence ID" value="NZ_JAOTPO010000003.1"/>
</dbReference>
<feature type="domain" description="SCP" evidence="1">
    <location>
        <begin position="247"/>
        <end position="353"/>
    </location>
</feature>
<dbReference type="EMBL" id="JAOTPO010000003">
    <property type="protein sequence ID" value="MDE5413096.1"/>
    <property type="molecule type" value="Genomic_DNA"/>
</dbReference>
<feature type="domain" description="CAP-associated" evidence="2">
    <location>
        <begin position="76"/>
        <end position="216"/>
    </location>
</feature>
<dbReference type="Pfam" id="PF14504">
    <property type="entry name" value="CAP_assoc_N"/>
    <property type="match status" value="1"/>
</dbReference>
<comment type="caution">
    <text evidence="3">The sequence shown here is derived from an EMBL/GenBank/DDBJ whole genome shotgun (WGS) entry which is preliminary data.</text>
</comment>
<dbReference type="InterPro" id="IPR029410">
    <property type="entry name" value="CAP_assoc"/>
</dbReference>
<reference evidence="3" key="1">
    <citation type="submission" date="2024-05" db="EMBL/GenBank/DDBJ databases">
        <title>Alkalihalobacillus sp. strain MEB203 novel alkaliphilic bacterium from Lonar Lake, India.</title>
        <authorList>
            <person name="Joshi A."/>
            <person name="Thite S."/>
            <person name="Mengade P."/>
        </authorList>
    </citation>
    <scope>NUCLEOTIDE SEQUENCE</scope>
    <source>
        <strain evidence="3">MEB 203</strain>
    </source>
</reference>